<organism evidence="2 3">
    <name type="scientific">Colletotrichum kahawae</name>
    <name type="common">Coffee berry disease fungus</name>
    <dbReference type="NCBI Taxonomy" id="34407"/>
    <lineage>
        <taxon>Eukaryota</taxon>
        <taxon>Fungi</taxon>
        <taxon>Dikarya</taxon>
        <taxon>Ascomycota</taxon>
        <taxon>Pezizomycotina</taxon>
        <taxon>Sordariomycetes</taxon>
        <taxon>Hypocreomycetidae</taxon>
        <taxon>Glomerellales</taxon>
        <taxon>Glomerellaceae</taxon>
        <taxon>Colletotrichum</taxon>
        <taxon>Colletotrichum gloeosporioides species complex</taxon>
    </lineage>
</organism>
<accession>A0AAD9YWT4</accession>
<dbReference type="AlphaFoldDB" id="A0AAD9YWT4"/>
<gene>
    <name evidence="2" type="ORF">CKAH01_11442</name>
</gene>
<evidence type="ECO:0000256" key="1">
    <source>
        <dbReference type="SAM" id="SignalP"/>
    </source>
</evidence>
<name>A0AAD9YWT4_COLKA</name>
<feature type="chain" id="PRO_5041986367" evidence="1">
    <location>
        <begin position="19"/>
        <end position="108"/>
    </location>
</feature>
<keyword evidence="3" id="KW-1185">Reference proteome</keyword>
<dbReference type="Proteomes" id="UP001281614">
    <property type="component" value="Unassembled WGS sequence"/>
</dbReference>
<evidence type="ECO:0000313" key="2">
    <source>
        <dbReference type="EMBL" id="KAK2779022.1"/>
    </source>
</evidence>
<dbReference type="EMBL" id="VYYT01000006">
    <property type="protein sequence ID" value="KAK2779022.1"/>
    <property type="molecule type" value="Genomic_DNA"/>
</dbReference>
<sequence length="108" mass="12584">MKNCAAFILATIAVSVSAGRRYTDLNKIPNNKLLPLHEAPECYQSCFQSTNHGLTGDINTVNQRDFCEDKWTLFDWWFESWMMGCAVQQCPKSDHHKIRRWYNAICRP</sequence>
<feature type="signal peptide" evidence="1">
    <location>
        <begin position="1"/>
        <end position="18"/>
    </location>
</feature>
<proteinExistence type="predicted"/>
<protein>
    <submittedName>
        <fullName evidence="2">Uncharacterized protein</fullName>
    </submittedName>
</protein>
<comment type="caution">
    <text evidence="2">The sequence shown here is derived from an EMBL/GenBank/DDBJ whole genome shotgun (WGS) entry which is preliminary data.</text>
</comment>
<reference evidence="2" key="1">
    <citation type="submission" date="2023-02" db="EMBL/GenBank/DDBJ databases">
        <title>Colletotrichum kahawae CIFC_Que2 genome sequencing and assembly.</title>
        <authorList>
            <person name="Baroncelli R."/>
        </authorList>
    </citation>
    <scope>NUCLEOTIDE SEQUENCE</scope>
    <source>
        <strain evidence="2">CIFC_Que2</strain>
    </source>
</reference>
<evidence type="ECO:0000313" key="3">
    <source>
        <dbReference type="Proteomes" id="UP001281614"/>
    </source>
</evidence>
<keyword evidence="1" id="KW-0732">Signal</keyword>